<protein>
    <submittedName>
        <fullName evidence="1">Uncharacterized protein</fullName>
    </submittedName>
</protein>
<reference evidence="1 2" key="1">
    <citation type="journal article" date="2017" name="MBio">
        <title>Type VI secretion-mediated competition in the bee gut microbiome.</title>
        <authorList>
            <person name="Steele M.I."/>
            <person name="Kwong W.K."/>
            <person name="Powell J.E."/>
            <person name="Whiteley M."/>
            <person name="Moran N.A."/>
        </authorList>
    </citation>
    <scope>NUCLEOTIDE SEQUENCE [LARGE SCALE GENOMIC DNA]</scope>
    <source>
        <strain evidence="1 2">Ruf1-X</strain>
    </source>
</reference>
<evidence type="ECO:0000313" key="2">
    <source>
        <dbReference type="Proteomes" id="UP000229970"/>
    </source>
</evidence>
<organism evidence="1 2">
    <name type="scientific">Snodgrassella alvi</name>
    <dbReference type="NCBI Taxonomy" id="1196083"/>
    <lineage>
        <taxon>Bacteria</taxon>
        <taxon>Pseudomonadati</taxon>
        <taxon>Pseudomonadota</taxon>
        <taxon>Betaproteobacteria</taxon>
        <taxon>Neisseriales</taxon>
        <taxon>Neisseriaceae</taxon>
        <taxon>Snodgrassella</taxon>
    </lineage>
</organism>
<name>A0A2N9XFZ5_9NEIS</name>
<comment type="caution">
    <text evidence="1">The sequence shown here is derived from an EMBL/GenBank/DDBJ whole genome shotgun (WGS) entry which is preliminary data.</text>
</comment>
<evidence type="ECO:0000313" key="1">
    <source>
        <dbReference type="EMBL" id="PIT47250.1"/>
    </source>
</evidence>
<dbReference type="EMBL" id="MEIP01000018">
    <property type="protein sequence ID" value="PIT47250.1"/>
    <property type="molecule type" value="Genomic_DNA"/>
</dbReference>
<sequence length="96" mass="11999">MDKNTCVACCHWILKEKNHKGEYVTDELIKQGGWGWCRFDERWKYFPYCRECPKNKFEPIEDEQRRQREEWIARKDAERQKRCQELMRAEKLRTRK</sequence>
<gene>
    <name evidence="1" type="ORF">BHC46_07225</name>
</gene>
<dbReference type="AlphaFoldDB" id="A0A2N9XFZ5"/>
<accession>A0A2N9XFZ5</accession>
<proteinExistence type="predicted"/>
<dbReference type="RefSeq" id="WP_100139256.1">
    <property type="nucleotide sequence ID" value="NZ_MEIP01000018.1"/>
</dbReference>
<dbReference type="Proteomes" id="UP000229970">
    <property type="component" value="Unassembled WGS sequence"/>
</dbReference>